<dbReference type="Pfam" id="PF17921">
    <property type="entry name" value="Integrase_H2C2"/>
    <property type="match status" value="1"/>
</dbReference>
<evidence type="ECO:0000256" key="5">
    <source>
        <dbReference type="ARBA" id="ARBA00037382"/>
    </source>
</evidence>
<dbReference type="AlphaFoldDB" id="A0AAE1L078"/>
<comment type="caution">
    <text evidence="8">The sequence shown here is derived from an EMBL/GenBank/DDBJ whole genome shotgun (WGS) entry which is preliminary data.</text>
</comment>
<keyword evidence="1" id="KW-0217">Developmental protein</keyword>
<dbReference type="InterPro" id="IPR000210">
    <property type="entry name" value="BTB/POZ_dom"/>
</dbReference>
<accession>A0AAE1L078</accession>
<evidence type="ECO:0000313" key="9">
    <source>
        <dbReference type="Proteomes" id="UP001286313"/>
    </source>
</evidence>
<dbReference type="SUPFAM" id="SSF54695">
    <property type="entry name" value="POZ domain"/>
    <property type="match status" value="1"/>
</dbReference>
<dbReference type="InterPro" id="IPR041588">
    <property type="entry name" value="Integrase_H2C2"/>
</dbReference>
<feature type="region of interest" description="Disordered" evidence="6">
    <location>
        <begin position="143"/>
        <end position="203"/>
    </location>
</feature>
<feature type="compositionally biased region" description="Basic residues" evidence="6">
    <location>
        <begin position="160"/>
        <end position="169"/>
    </location>
</feature>
<comment type="function">
    <text evidence="5">Putative transcription factor required for axon growth and guidance in the central and peripheral nervous systems. Repels CNS axons away from the midline by promoting the expression of the midline repellent sli and its receptor robo.</text>
</comment>
<dbReference type="Pfam" id="PF00651">
    <property type="entry name" value="BTB"/>
    <property type="match status" value="1"/>
</dbReference>
<dbReference type="CDD" id="cd18315">
    <property type="entry name" value="BTB_POZ_BAB-like"/>
    <property type="match status" value="1"/>
</dbReference>
<sequence length="457" mass="52991">MSEEVLDLSWNNHVSEFCHMLSSLQTVEKYTDVTVVCEDKFYPCHKLILSTYSSYFTQIFESTSCRHPVVVLRDVASSDWTALLTYMYKGKVSVARSHLPCLIQVANHLKIKGFALSEDHLKSSEPSENQLKNMGFVLSENSVAGTRKRSGQADDWASQQHKRPRKVKQDKHLDTTAHLPHTEVEEGEELVRKDESDTVGEGDLSTAPHVIVSRMRNSLTTHQHHIPLLQEEIFVETTVEDPDEEEDETGSIHIDLSTESHLEQELHEHKINMSLEDEQQCDGRRLYHPAFIKKEMPTNINSHQLDFQEAELLHREKMQVVASQMAECNKSIVLSEEKYKAILALLHNPSERVCPRFRHWVKNRRFRIMDLPDMELTGVLAIPEKESFYCDDTKPRYLRVVPAYQAYDIVYDIHNHRLNHAGYKRVLEYLHRHYYGITRNFVQLYCKTCPTCATQTS</sequence>
<dbReference type="PANTHER" id="PTHR23110:SF111">
    <property type="entry name" value="LONGITUDINALS LACKING PROTEIN, ISOFORMS F_I_K_T"/>
    <property type="match status" value="1"/>
</dbReference>
<dbReference type="GO" id="GO:0005634">
    <property type="term" value="C:nucleus"/>
    <property type="evidence" value="ECO:0007669"/>
    <property type="project" value="TreeGrafter"/>
</dbReference>
<dbReference type="SMART" id="SM00225">
    <property type="entry name" value="BTB"/>
    <property type="match status" value="1"/>
</dbReference>
<dbReference type="Proteomes" id="UP001286313">
    <property type="component" value="Unassembled WGS sequence"/>
</dbReference>
<keyword evidence="4" id="KW-0539">Nucleus</keyword>
<keyword evidence="3" id="KW-0524">Neurogenesis</keyword>
<dbReference type="GO" id="GO:0007464">
    <property type="term" value="P:R3/R4 cell fate commitment"/>
    <property type="evidence" value="ECO:0007669"/>
    <property type="project" value="UniProtKB-ARBA"/>
</dbReference>
<dbReference type="GO" id="GO:0045476">
    <property type="term" value="P:nurse cell apoptotic process"/>
    <property type="evidence" value="ECO:0007669"/>
    <property type="project" value="UniProtKB-ARBA"/>
</dbReference>
<organism evidence="8 9">
    <name type="scientific">Petrolisthes cinctipes</name>
    <name type="common">Flat porcelain crab</name>
    <dbReference type="NCBI Taxonomy" id="88211"/>
    <lineage>
        <taxon>Eukaryota</taxon>
        <taxon>Metazoa</taxon>
        <taxon>Ecdysozoa</taxon>
        <taxon>Arthropoda</taxon>
        <taxon>Crustacea</taxon>
        <taxon>Multicrustacea</taxon>
        <taxon>Malacostraca</taxon>
        <taxon>Eumalacostraca</taxon>
        <taxon>Eucarida</taxon>
        <taxon>Decapoda</taxon>
        <taxon>Pleocyemata</taxon>
        <taxon>Anomura</taxon>
        <taxon>Galatheoidea</taxon>
        <taxon>Porcellanidae</taxon>
        <taxon>Petrolisthes</taxon>
    </lineage>
</organism>
<dbReference type="Gene3D" id="1.10.340.70">
    <property type="match status" value="1"/>
</dbReference>
<gene>
    <name evidence="8" type="ORF">Pcinc_004351</name>
</gene>
<feature type="domain" description="BTB" evidence="7">
    <location>
        <begin position="31"/>
        <end position="96"/>
    </location>
</feature>
<evidence type="ECO:0000256" key="6">
    <source>
        <dbReference type="SAM" id="MobiDB-lite"/>
    </source>
</evidence>
<evidence type="ECO:0000256" key="3">
    <source>
        <dbReference type="ARBA" id="ARBA00022902"/>
    </source>
</evidence>
<evidence type="ECO:0000256" key="2">
    <source>
        <dbReference type="ARBA" id="ARBA00022782"/>
    </source>
</evidence>
<dbReference type="GO" id="GO:0045467">
    <property type="term" value="P:R7 cell development"/>
    <property type="evidence" value="ECO:0007669"/>
    <property type="project" value="UniProtKB-ARBA"/>
</dbReference>
<dbReference type="GO" id="GO:0007526">
    <property type="term" value="P:larval somatic muscle development"/>
    <property type="evidence" value="ECO:0007669"/>
    <property type="project" value="UniProtKB-ARBA"/>
</dbReference>
<dbReference type="PANTHER" id="PTHR23110">
    <property type="entry name" value="BTB DOMAIN TRANSCRIPTION FACTOR"/>
    <property type="match status" value="1"/>
</dbReference>
<proteinExistence type="predicted"/>
<evidence type="ECO:0000259" key="7">
    <source>
        <dbReference type="PROSITE" id="PS50097"/>
    </source>
</evidence>
<dbReference type="GO" id="GO:0006357">
    <property type="term" value="P:regulation of transcription by RNA polymerase II"/>
    <property type="evidence" value="ECO:0007669"/>
    <property type="project" value="TreeGrafter"/>
</dbReference>
<dbReference type="GO" id="GO:0035167">
    <property type="term" value="P:larval lymph gland hemopoiesis"/>
    <property type="evidence" value="ECO:0007669"/>
    <property type="project" value="UniProtKB-ARBA"/>
</dbReference>
<name>A0AAE1L078_PETCI</name>
<protein>
    <recommendedName>
        <fullName evidence="7">BTB domain-containing protein</fullName>
    </recommendedName>
</protein>
<dbReference type="InterPro" id="IPR051095">
    <property type="entry name" value="Dros_DevTransReg"/>
</dbReference>
<evidence type="ECO:0000256" key="1">
    <source>
        <dbReference type="ARBA" id="ARBA00022473"/>
    </source>
</evidence>
<dbReference type="GO" id="GO:0048813">
    <property type="term" value="P:dendrite morphogenesis"/>
    <property type="evidence" value="ECO:0007669"/>
    <property type="project" value="UniProtKB-ARBA"/>
</dbReference>
<reference evidence="8" key="1">
    <citation type="submission" date="2023-10" db="EMBL/GenBank/DDBJ databases">
        <title>Genome assemblies of two species of porcelain crab, Petrolisthes cinctipes and Petrolisthes manimaculis (Anomura: Porcellanidae).</title>
        <authorList>
            <person name="Angst P."/>
        </authorList>
    </citation>
    <scope>NUCLEOTIDE SEQUENCE</scope>
    <source>
        <strain evidence="8">PB745_01</strain>
        <tissue evidence="8">Gill</tissue>
    </source>
</reference>
<dbReference type="InterPro" id="IPR011333">
    <property type="entry name" value="SKP1/BTB/POZ_sf"/>
</dbReference>
<feature type="compositionally biased region" description="Basic and acidic residues" evidence="6">
    <location>
        <begin position="170"/>
        <end position="196"/>
    </location>
</feature>
<keyword evidence="9" id="KW-1185">Reference proteome</keyword>
<keyword evidence="2" id="KW-0221">Differentiation</keyword>
<dbReference type="GO" id="GO:0016199">
    <property type="term" value="P:axon midline choice point recognition"/>
    <property type="evidence" value="ECO:0007669"/>
    <property type="project" value="UniProtKB-ARBA"/>
</dbReference>
<dbReference type="PROSITE" id="PS50097">
    <property type="entry name" value="BTB"/>
    <property type="match status" value="1"/>
</dbReference>
<dbReference type="Gene3D" id="3.30.710.10">
    <property type="entry name" value="Potassium Channel Kv1.1, Chain A"/>
    <property type="match status" value="1"/>
</dbReference>
<dbReference type="EMBL" id="JAWQEG010000305">
    <property type="protein sequence ID" value="KAK3891771.1"/>
    <property type="molecule type" value="Genomic_DNA"/>
</dbReference>
<evidence type="ECO:0000256" key="4">
    <source>
        <dbReference type="ARBA" id="ARBA00023242"/>
    </source>
</evidence>
<dbReference type="GO" id="GO:0008406">
    <property type="term" value="P:gonad development"/>
    <property type="evidence" value="ECO:0007669"/>
    <property type="project" value="UniProtKB-ARBA"/>
</dbReference>
<evidence type="ECO:0000313" key="8">
    <source>
        <dbReference type="EMBL" id="KAK3891771.1"/>
    </source>
</evidence>